<dbReference type="GO" id="GO:0051287">
    <property type="term" value="F:NAD binding"/>
    <property type="evidence" value="ECO:0007669"/>
    <property type="project" value="InterPro"/>
</dbReference>
<evidence type="ECO:0000256" key="2">
    <source>
        <dbReference type="RuleBase" id="RU003719"/>
    </source>
</evidence>
<dbReference type="SUPFAM" id="SSF51735">
    <property type="entry name" value="NAD(P)-binding Rossmann-fold domains"/>
    <property type="match status" value="1"/>
</dbReference>
<organism evidence="5 6">
    <name type="scientific">Pholiota conissans</name>
    <dbReference type="NCBI Taxonomy" id="109636"/>
    <lineage>
        <taxon>Eukaryota</taxon>
        <taxon>Fungi</taxon>
        <taxon>Dikarya</taxon>
        <taxon>Basidiomycota</taxon>
        <taxon>Agaricomycotina</taxon>
        <taxon>Agaricomycetes</taxon>
        <taxon>Agaricomycetidae</taxon>
        <taxon>Agaricales</taxon>
        <taxon>Agaricineae</taxon>
        <taxon>Strophariaceae</taxon>
        <taxon>Pholiota</taxon>
    </lineage>
</organism>
<dbReference type="Gene3D" id="3.40.50.720">
    <property type="entry name" value="NAD(P)-binding Rossmann-like Domain"/>
    <property type="match status" value="2"/>
</dbReference>
<name>A0A9P5Z653_9AGAR</name>
<proteinExistence type="inferred from homology"/>
<feature type="domain" description="D-isomer specific 2-hydroxyacid dehydrogenase catalytic" evidence="3">
    <location>
        <begin position="13"/>
        <end position="345"/>
    </location>
</feature>
<comment type="caution">
    <text evidence="5">The sequence shown here is derived from an EMBL/GenBank/DDBJ whole genome shotgun (WGS) entry which is preliminary data.</text>
</comment>
<sequence length="353" mass="38381">MFSFFNSSQSPKVVLTRNLGPDVMPFLERRQDIDLVVWGQDRTCDRKWLLENVQGARALIVILTDSVDQEVLDAAGPQLQVVSTMSVGYDHINVKELAKRNIKLGYTPDVLTDAVADTSIMLALMAGRNARESMTVVNEGKWPEYSWGPFLFAGRQLSASSSSPVRTAGFLGFGRIAQATLTRLIPFGFTHCLYTSSPSSTPTPERDAAIQEAHGLQALRRVDLDTLAAESDIVFVLAPGGAATANLVDEHFLRKMKKTSVLVNTSRGTLVDSHALAKALRERWIWGAGLDVVTGEPQITADHPLVKEPRCIILPHIGSATVETRIDMATLAVKNALAVISGTEMLASLELSS</sequence>
<dbReference type="Proteomes" id="UP000807469">
    <property type="component" value="Unassembled WGS sequence"/>
</dbReference>
<keyword evidence="1 2" id="KW-0560">Oxidoreductase</keyword>
<dbReference type="CDD" id="cd05301">
    <property type="entry name" value="GDH"/>
    <property type="match status" value="1"/>
</dbReference>
<feature type="domain" description="D-isomer specific 2-hydroxyacid dehydrogenase NAD-binding" evidence="4">
    <location>
        <begin position="120"/>
        <end position="318"/>
    </location>
</feature>
<evidence type="ECO:0000259" key="4">
    <source>
        <dbReference type="Pfam" id="PF02826"/>
    </source>
</evidence>
<dbReference type="GO" id="GO:0005829">
    <property type="term" value="C:cytosol"/>
    <property type="evidence" value="ECO:0007669"/>
    <property type="project" value="TreeGrafter"/>
</dbReference>
<dbReference type="SUPFAM" id="SSF52283">
    <property type="entry name" value="Formate/glycerate dehydrogenase catalytic domain-like"/>
    <property type="match status" value="1"/>
</dbReference>
<evidence type="ECO:0008006" key="7">
    <source>
        <dbReference type="Google" id="ProtNLM"/>
    </source>
</evidence>
<evidence type="ECO:0000313" key="6">
    <source>
        <dbReference type="Proteomes" id="UP000807469"/>
    </source>
</evidence>
<evidence type="ECO:0000256" key="1">
    <source>
        <dbReference type="ARBA" id="ARBA00023002"/>
    </source>
</evidence>
<dbReference type="GO" id="GO:0016618">
    <property type="term" value="F:hydroxypyruvate reductase [NAD(P)H] activity"/>
    <property type="evidence" value="ECO:0007669"/>
    <property type="project" value="TreeGrafter"/>
</dbReference>
<gene>
    <name evidence="5" type="ORF">BDN70DRAFT_905516</name>
</gene>
<dbReference type="EMBL" id="MU155186">
    <property type="protein sequence ID" value="KAF9480930.1"/>
    <property type="molecule type" value="Genomic_DNA"/>
</dbReference>
<dbReference type="InterPro" id="IPR006139">
    <property type="entry name" value="D-isomer_2_OHA_DH_cat_dom"/>
</dbReference>
<dbReference type="InterPro" id="IPR029753">
    <property type="entry name" value="D-isomer_DH_CS"/>
</dbReference>
<evidence type="ECO:0000313" key="5">
    <source>
        <dbReference type="EMBL" id="KAF9480930.1"/>
    </source>
</evidence>
<dbReference type="GO" id="GO:0030267">
    <property type="term" value="F:glyoxylate reductase (NADPH) activity"/>
    <property type="evidence" value="ECO:0007669"/>
    <property type="project" value="TreeGrafter"/>
</dbReference>
<dbReference type="AlphaFoldDB" id="A0A9P5Z653"/>
<dbReference type="PROSITE" id="PS00671">
    <property type="entry name" value="D_2_HYDROXYACID_DH_3"/>
    <property type="match status" value="1"/>
</dbReference>
<dbReference type="PANTHER" id="PTHR10996">
    <property type="entry name" value="2-HYDROXYACID DEHYDROGENASE-RELATED"/>
    <property type="match status" value="1"/>
</dbReference>
<dbReference type="OrthoDB" id="9991913at2759"/>
<keyword evidence="6" id="KW-1185">Reference proteome</keyword>
<dbReference type="InterPro" id="IPR050223">
    <property type="entry name" value="D-isomer_2-hydroxyacid_DH"/>
</dbReference>
<accession>A0A9P5Z653</accession>
<dbReference type="Pfam" id="PF02826">
    <property type="entry name" value="2-Hacid_dh_C"/>
    <property type="match status" value="1"/>
</dbReference>
<protein>
    <recommendedName>
        <fullName evidence="7">Glyoxylate reductase/hydroxypyruvate reductase</fullName>
    </recommendedName>
</protein>
<dbReference type="PANTHER" id="PTHR10996:SF277">
    <property type="entry name" value="GLYOXYLATE REDUCTASE_HYDROXYPYRUVATE REDUCTASE"/>
    <property type="match status" value="1"/>
</dbReference>
<dbReference type="InterPro" id="IPR036291">
    <property type="entry name" value="NAD(P)-bd_dom_sf"/>
</dbReference>
<reference evidence="5" key="1">
    <citation type="submission" date="2020-11" db="EMBL/GenBank/DDBJ databases">
        <authorList>
            <consortium name="DOE Joint Genome Institute"/>
            <person name="Ahrendt S."/>
            <person name="Riley R."/>
            <person name="Andreopoulos W."/>
            <person name="Labutti K."/>
            <person name="Pangilinan J."/>
            <person name="Ruiz-Duenas F.J."/>
            <person name="Barrasa J.M."/>
            <person name="Sanchez-Garcia M."/>
            <person name="Camarero S."/>
            <person name="Miyauchi S."/>
            <person name="Serrano A."/>
            <person name="Linde D."/>
            <person name="Babiker R."/>
            <person name="Drula E."/>
            <person name="Ayuso-Fernandez I."/>
            <person name="Pacheco R."/>
            <person name="Padilla G."/>
            <person name="Ferreira P."/>
            <person name="Barriuso J."/>
            <person name="Kellner H."/>
            <person name="Castanera R."/>
            <person name="Alfaro M."/>
            <person name="Ramirez L."/>
            <person name="Pisabarro A.G."/>
            <person name="Kuo A."/>
            <person name="Tritt A."/>
            <person name="Lipzen A."/>
            <person name="He G."/>
            <person name="Yan M."/>
            <person name="Ng V."/>
            <person name="Cullen D."/>
            <person name="Martin F."/>
            <person name="Rosso M.-N."/>
            <person name="Henrissat B."/>
            <person name="Hibbett D."/>
            <person name="Martinez A.T."/>
            <person name="Grigoriev I.V."/>
        </authorList>
    </citation>
    <scope>NUCLEOTIDE SEQUENCE</scope>
    <source>
        <strain evidence="5">CIRM-BRFM 674</strain>
    </source>
</reference>
<dbReference type="InterPro" id="IPR006140">
    <property type="entry name" value="D-isomer_DH_NAD-bd"/>
</dbReference>
<dbReference type="Pfam" id="PF00389">
    <property type="entry name" value="2-Hacid_dh"/>
    <property type="match status" value="1"/>
</dbReference>
<evidence type="ECO:0000259" key="3">
    <source>
        <dbReference type="Pfam" id="PF00389"/>
    </source>
</evidence>
<comment type="similarity">
    <text evidence="2">Belongs to the D-isomer specific 2-hydroxyacid dehydrogenase family.</text>
</comment>